<keyword evidence="3" id="KW-1185">Reference proteome</keyword>
<dbReference type="RefSeq" id="WP_345559923.1">
    <property type="nucleotide sequence ID" value="NZ_BAABDQ010000003.1"/>
</dbReference>
<evidence type="ECO:0000256" key="1">
    <source>
        <dbReference type="SAM" id="MobiDB-lite"/>
    </source>
</evidence>
<dbReference type="EMBL" id="BAABDQ010000003">
    <property type="protein sequence ID" value="GAA3536757.1"/>
    <property type="molecule type" value="Genomic_DNA"/>
</dbReference>
<comment type="caution">
    <text evidence="2">The sequence shown here is derived from an EMBL/GenBank/DDBJ whole genome shotgun (WGS) entry which is preliminary data.</text>
</comment>
<dbReference type="Proteomes" id="UP001500630">
    <property type="component" value="Unassembled WGS sequence"/>
</dbReference>
<feature type="compositionally biased region" description="Basic and acidic residues" evidence="1">
    <location>
        <begin position="12"/>
        <end position="24"/>
    </location>
</feature>
<name>A0ABP6VPF9_9ACTN</name>
<reference evidence="3" key="1">
    <citation type="journal article" date="2019" name="Int. J. Syst. Evol. Microbiol.">
        <title>The Global Catalogue of Microorganisms (GCM) 10K type strain sequencing project: providing services to taxonomists for standard genome sequencing and annotation.</title>
        <authorList>
            <consortium name="The Broad Institute Genomics Platform"/>
            <consortium name="The Broad Institute Genome Sequencing Center for Infectious Disease"/>
            <person name="Wu L."/>
            <person name="Ma J."/>
        </authorList>
    </citation>
    <scope>NUCLEOTIDE SEQUENCE [LARGE SCALE GENOMIC DNA]</scope>
    <source>
        <strain evidence="3">JCM 17326</strain>
    </source>
</reference>
<evidence type="ECO:0000313" key="2">
    <source>
        <dbReference type="EMBL" id="GAA3536757.1"/>
    </source>
</evidence>
<protein>
    <submittedName>
        <fullName evidence="2">Uncharacterized protein</fullName>
    </submittedName>
</protein>
<proteinExistence type="predicted"/>
<organism evidence="2 3">
    <name type="scientific">Nonomuraea rosea</name>
    <dbReference type="NCBI Taxonomy" id="638574"/>
    <lineage>
        <taxon>Bacteria</taxon>
        <taxon>Bacillati</taxon>
        <taxon>Actinomycetota</taxon>
        <taxon>Actinomycetes</taxon>
        <taxon>Streptosporangiales</taxon>
        <taxon>Streptosporangiaceae</taxon>
        <taxon>Nonomuraea</taxon>
    </lineage>
</organism>
<gene>
    <name evidence="2" type="ORF">GCM10022419_015710</name>
</gene>
<accession>A0ABP6VPF9</accession>
<evidence type="ECO:0000313" key="3">
    <source>
        <dbReference type="Proteomes" id="UP001500630"/>
    </source>
</evidence>
<feature type="region of interest" description="Disordered" evidence="1">
    <location>
        <begin position="1"/>
        <end position="25"/>
    </location>
</feature>
<sequence>MTRYYHSAAPRDLSRPRRLDKKPGNPEIMRALQEAVSARPQT</sequence>